<reference evidence="2" key="1">
    <citation type="submission" date="2012-11" db="EMBL/GenBank/DDBJ databases">
        <title>Dependencies among metagenomic species, viruses, plasmids and units of genetic variation.</title>
        <authorList>
            <person name="Nielsen H.B."/>
            <person name="Almeida M."/>
            <person name="Juncker A.S."/>
            <person name="Rasmussen S."/>
            <person name="Li J."/>
            <person name="Sunagawa S."/>
            <person name="Plichta D."/>
            <person name="Gautier L."/>
            <person name="Le Chatelier E."/>
            <person name="Peletier E."/>
            <person name="Bonde I."/>
            <person name="Nielsen T."/>
            <person name="Manichanh C."/>
            <person name="Arumugam M."/>
            <person name="Batto J."/>
            <person name="Santos M.B.Q.D."/>
            <person name="Blom N."/>
            <person name="Borruel N."/>
            <person name="Burgdorf K.S."/>
            <person name="Boumezbeur F."/>
            <person name="Casellas F."/>
            <person name="Dore J."/>
            <person name="Guarner F."/>
            <person name="Hansen T."/>
            <person name="Hildebrand F."/>
            <person name="Kaas R.S."/>
            <person name="Kennedy S."/>
            <person name="Kristiansen K."/>
            <person name="Kultima J.R."/>
            <person name="Leonard P."/>
            <person name="Levenez F."/>
            <person name="Lund O."/>
            <person name="Moumen B."/>
            <person name="Le Paslier D."/>
            <person name="Pons N."/>
            <person name="Pedersen O."/>
            <person name="Prifti E."/>
            <person name="Qin J."/>
            <person name="Raes J."/>
            <person name="Tap J."/>
            <person name="Tims S."/>
            <person name="Ussery D.W."/>
            <person name="Yamada T."/>
            <person name="MetaHit consortium"/>
            <person name="Renault P."/>
            <person name="Sicheritz-Ponten T."/>
            <person name="Bork P."/>
            <person name="Wang J."/>
            <person name="Brunak S."/>
            <person name="Ehrlich S.D."/>
        </authorList>
    </citation>
    <scope>NUCLEOTIDE SEQUENCE [LARGE SCALE GENOMIC DNA]</scope>
</reference>
<comment type="caution">
    <text evidence="2">The sequence shown here is derived from an EMBL/GenBank/DDBJ whole genome shotgun (WGS) entry which is preliminary data.</text>
</comment>
<keyword evidence="1" id="KW-0812">Transmembrane</keyword>
<dbReference type="Proteomes" id="UP000018093">
    <property type="component" value="Unassembled WGS sequence"/>
</dbReference>
<evidence type="ECO:0000313" key="3">
    <source>
        <dbReference type="Proteomes" id="UP000018093"/>
    </source>
</evidence>
<dbReference type="EMBL" id="CBIN010000186">
    <property type="protein sequence ID" value="CDE23037.1"/>
    <property type="molecule type" value="Genomic_DNA"/>
</dbReference>
<keyword evidence="1" id="KW-1133">Transmembrane helix</keyword>
<protein>
    <submittedName>
        <fullName evidence="2">Uncharacterized protein</fullName>
    </submittedName>
</protein>
<dbReference type="AlphaFoldDB" id="R7GAP3"/>
<evidence type="ECO:0000313" key="2">
    <source>
        <dbReference type="EMBL" id="CDE23037.1"/>
    </source>
</evidence>
<sequence>MKNNLTVWILRILVSILNIIEKMLMIYFISRVIVLIGIDPERISNEIIQIYLAVSVFLLIMWLFKFLLQRAIKRESEENDVFIGRNDKNGGYE</sequence>
<gene>
    <name evidence="2" type="ORF">BN631_01507</name>
</gene>
<feature type="transmembrane region" description="Helical" evidence="1">
    <location>
        <begin position="48"/>
        <end position="68"/>
    </location>
</feature>
<proteinExistence type="predicted"/>
<name>R7GAP3_9FIRM</name>
<accession>R7GAP3</accession>
<dbReference type="RefSeq" id="WP_022420758.1">
    <property type="nucleotide sequence ID" value="NZ_FR898595.1"/>
</dbReference>
<organism evidence="2 3">
    <name type="scientific">Amedibacillus dolichus CAG:375</name>
    <dbReference type="NCBI Taxonomy" id="1263076"/>
    <lineage>
        <taxon>Bacteria</taxon>
        <taxon>Bacillati</taxon>
        <taxon>Bacillota</taxon>
        <taxon>Erysipelotrichia</taxon>
        <taxon>Erysipelotrichales</taxon>
        <taxon>Erysipelotrichaceae</taxon>
        <taxon>Amedibacillus</taxon>
    </lineage>
</organism>
<feature type="transmembrane region" description="Helical" evidence="1">
    <location>
        <begin position="12"/>
        <end position="36"/>
    </location>
</feature>
<keyword evidence="1" id="KW-0472">Membrane</keyword>
<evidence type="ECO:0000256" key="1">
    <source>
        <dbReference type="SAM" id="Phobius"/>
    </source>
</evidence>